<dbReference type="Proteomes" id="UP001164539">
    <property type="component" value="Chromosome 1"/>
</dbReference>
<name>A0ACC1YZL2_MELAZ</name>
<reference evidence="1 2" key="1">
    <citation type="journal article" date="2023" name="Science">
        <title>Complex scaffold remodeling in plant triterpene biosynthesis.</title>
        <authorList>
            <person name="De La Pena R."/>
            <person name="Hodgson H."/>
            <person name="Liu J.C."/>
            <person name="Stephenson M.J."/>
            <person name="Martin A.C."/>
            <person name="Owen C."/>
            <person name="Harkess A."/>
            <person name="Leebens-Mack J."/>
            <person name="Jimenez L.E."/>
            <person name="Osbourn A."/>
            <person name="Sattely E.S."/>
        </authorList>
    </citation>
    <scope>NUCLEOTIDE SEQUENCE [LARGE SCALE GENOMIC DNA]</scope>
    <source>
        <strain evidence="2">cv. JPN11</strain>
        <tissue evidence="1">Leaf</tissue>
    </source>
</reference>
<accession>A0ACC1YZL2</accession>
<keyword evidence="1" id="KW-0418">Kinase</keyword>
<proteinExistence type="predicted"/>
<keyword evidence="1" id="KW-0723">Serine/threonine-protein kinase</keyword>
<gene>
    <name evidence="1" type="ORF">OWV82_001042</name>
</gene>
<keyword evidence="1" id="KW-0808">Transferase</keyword>
<comment type="caution">
    <text evidence="1">The sequence shown here is derived from an EMBL/GenBank/DDBJ whole genome shotgun (WGS) entry which is preliminary data.</text>
</comment>
<sequence length="440" mass="50175">MSVKVPASRTHVGKYELGRTLGEGSFAKVKFAKNVETGDCVAIKIVDRDQVLRHKMVEQIKREISTMKLIKHPNVIKIIEVMASKTKIYIILEFVDGGELFDKIAKHGRLREDEARRYFQQLINAVDYCHSRGVYHRDLKPENLLLDSYGVLKISDFGLSAFSQQEDGLLHTACGTPNYVAPEVLNDKGYDGRTSDVWSCGVILFVLMAGFLPFDESNLMALYRKICRADFSCPSWFSAGARKLIKRILDPNPLTRITISEMLEDEWFKKGFKPPHFDKEEDVNLDDVDAIFNNSKEHLVTERKEKPVSMNAFELISRTKSFSLENLFEKQKGLVKRETRFTSQCPANEIMSKIEEAARPLGFNVRKGNYKIKLQGDKTGRKGQLSVATEVFEVAPSLHMVEVRKTGGDTLEFHKFYKKFSSGLKDVVWQAEENTEELRA</sequence>
<dbReference type="EMBL" id="CM051394">
    <property type="protein sequence ID" value="KAJ4728040.1"/>
    <property type="molecule type" value="Genomic_DNA"/>
</dbReference>
<organism evidence="1 2">
    <name type="scientific">Melia azedarach</name>
    <name type="common">Chinaberry tree</name>
    <dbReference type="NCBI Taxonomy" id="155640"/>
    <lineage>
        <taxon>Eukaryota</taxon>
        <taxon>Viridiplantae</taxon>
        <taxon>Streptophyta</taxon>
        <taxon>Embryophyta</taxon>
        <taxon>Tracheophyta</taxon>
        <taxon>Spermatophyta</taxon>
        <taxon>Magnoliopsida</taxon>
        <taxon>eudicotyledons</taxon>
        <taxon>Gunneridae</taxon>
        <taxon>Pentapetalae</taxon>
        <taxon>rosids</taxon>
        <taxon>malvids</taxon>
        <taxon>Sapindales</taxon>
        <taxon>Meliaceae</taxon>
        <taxon>Melia</taxon>
    </lineage>
</organism>
<protein>
    <submittedName>
        <fullName evidence="1">Non-specific serine/threonine protein kinase</fullName>
    </submittedName>
</protein>
<evidence type="ECO:0000313" key="1">
    <source>
        <dbReference type="EMBL" id="KAJ4728040.1"/>
    </source>
</evidence>
<keyword evidence="2" id="KW-1185">Reference proteome</keyword>
<evidence type="ECO:0000313" key="2">
    <source>
        <dbReference type="Proteomes" id="UP001164539"/>
    </source>
</evidence>